<evidence type="ECO:0000313" key="2">
    <source>
        <dbReference type="EMBL" id="GAX00536.1"/>
    </source>
</evidence>
<dbReference type="SUPFAM" id="SSF54909">
    <property type="entry name" value="Dimeric alpha+beta barrel"/>
    <property type="match status" value="2"/>
</dbReference>
<evidence type="ECO:0000259" key="1">
    <source>
        <dbReference type="PROSITE" id="PS51725"/>
    </source>
</evidence>
<protein>
    <recommendedName>
        <fullName evidence="1">ABM domain-containing protein</fullName>
    </recommendedName>
</protein>
<accession>A0A1Z5IFS8</accession>
<keyword evidence="3" id="KW-1185">Reference proteome</keyword>
<dbReference type="InterPro" id="IPR007138">
    <property type="entry name" value="ABM_dom"/>
</dbReference>
<dbReference type="PROSITE" id="PS51725">
    <property type="entry name" value="ABM"/>
    <property type="match status" value="1"/>
</dbReference>
<reference evidence="2 3" key="1">
    <citation type="submission" date="2015-11" db="EMBL/GenBank/DDBJ databases">
        <title>Draft genome sequences of new species of the genus Lactobacillus isolated from orchardgrass silage.</title>
        <authorList>
            <person name="Tohno M."/>
            <person name="Tanizawa Y."/>
            <person name="Arita M."/>
        </authorList>
    </citation>
    <scope>NUCLEOTIDE SEQUENCE [LARGE SCALE GENOMIC DNA]</scope>
    <source>
        <strain evidence="2 3">IWT126</strain>
    </source>
</reference>
<dbReference type="InterPro" id="IPR011008">
    <property type="entry name" value="Dimeric_a/b-barrel"/>
</dbReference>
<dbReference type="RefSeq" id="WP_054656323.1">
    <property type="nucleotide sequence ID" value="NZ_BBFL01000019.1"/>
</dbReference>
<dbReference type="Proteomes" id="UP000198402">
    <property type="component" value="Unassembled WGS sequence"/>
</dbReference>
<comment type="caution">
    <text evidence="2">The sequence shown here is derived from an EMBL/GenBank/DDBJ whole genome shotgun (WGS) entry which is preliminary data.</text>
</comment>
<organism evidence="2 3">
    <name type="scientific">Secundilactobacillus silagei JCM 19001</name>
    <dbReference type="NCBI Taxonomy" id="1302250"/>
    <lineage>
        <taxon>Bacteria</taxon>
        <taxon>Bacillati</taxon>
        <taxon>Bacillota</taxon>
        <taxon>Bacilli</taxon>
        <taxon>Lactobacillales</taxon>
        <taxon>Lactobacillaceae</taxon>
        <taxon>Secundilactobacillus</taxon>
    </lineage>
</organism>
<dbReference type="EMBL" id="BCMG01000002">
    <property type="protein sequence ID" value="GAX00536.1"/>
    <property type="molecule type" value="Genomic_DNA"/>
</dbReference>
<evidence type="ECO:0000313" key="3">
    <source>
        <dbReference type="Proteomes" id="UP000198402"/>
    </source>
</evidence>
<feature type="domain" description="ABM" evidence="1">
    <location>
        <begin position="130"/>
        <end position="225"/>
    </location>
</feature>
<sequence>MTENIKELAKTTQPGTVLKFQAQPGKGNDLFELTNKLHYMKTLADPTQKDPDGPTDWILCRPDDDSDVLWAMEFYKDDDSMNRHFSDPVIDENHDDIIGVMGGAPMRSFVYPVYSNTQKGSFADIDLSQPATMLKFQAKPGKGDELFELTNKLHYMKTVDDPTSKDPDGPTDWIMCRPKDDPDTLYALEFYKDAASFKRHFDDDTIDENHDHIISLMAAMPMRINVHKVYAAG</sequence>
<gene>
    <name evidence="2" type="ORF">IWT126_00551</name>
</gene>
<dbReference type="AlphaFoldDB" id="A0A1Z5IFS8"/>
<dbReference type="OrthoDB" id="3695636at2"/>
<proteinExistence type="predicted"/>
<dbReference type="STRING" id="1302250.GCA_001313225_03243"/>
<dbReference type="Gene3D" id="3.30.70.100">
    <property type="match status" value="2"/>
</dbReference>
<name>A0A1Z5IFS8_9LACO</name>